<dbReference type="EMBL" id="BBMT01000004">
    <property type="protein sequence ID" value="GAL33997.1"/>
    <property type="molecule type" value="Genomic_DNA"/>
</dbReference>
<keyword evidence="2" id="KW-1185">Reference proteome</keyword>
<evidence type="ECO:0000313" key="1">
    <source>
        <dbReference type="EMBL" id="GAL33997.1"/>
    </source>
</evidence>
<reference evidence="1 2" key="1">
    <citation type="submission" date="2014-09" db="EMBL/GenBank/DDBJ databases">
        <title>Vibrio maritimus JCM 19240. (C210) whole genome shotgun sequence.</title>
        <authorList>
            <person name="Sawabe T."/>
            <person name="Meirelles P."/>
            <person name="Nakanishi M."/>
            <person name="Sayaka M."/>
            <person name="Hattori M."/>
            <person name="Ohkuma M."/>
        </authorList>
    </citation>
    <scope>NUCLEOTIDE SEQUENCE [LARGE SCALE GENOMIC DNA]</scope>
    <source>
        <strain evidence="1 2">JCM 19240</strain>
    </source>
</reference>
<protein>
    <submittedName>
        <fullName evidence="1">Uncharacterized protein</fullName>
    </submittedName>
</protein>
<proteinExistence type="predicted"/>
<name>A0A090TSI3_9VIBR</name>
<accession>A0A090TSI3</accession>
<dbReference type="Proteomes" id="UP000029224">
    <property type="component" value="Unassembled WGS sequence"/>
</dbReference>
<comment type="caution">
    <text evidence="1">The sequence shown here is derived from an EMBL/GenBank/DDBJ whole genome shotgun (WGS) entry which is preliminary data.</text>
</comment>
<reference evidence="1 2" key="2">
    <citation type="submission" date="2014-09" db="EMBL/GenBank/DDBJ databases">
        <authorList>
            <consortium name="NBRP consortium"/>
            <person name="Sawabe T."/>
            <person name="Meirelles P."/>
            <person name="Nakanishi M."/>
            <person name="Sayaka M."/>
            <person name="Hattori M."/>
            <person name="Ohkuma M."/>
        </authorList>
    </citation>
    <scope>NUCLEOTIDE SEQUENCE [LARGE SCALE GENOMIC DNA]</scope>
    <source>
        <strain evidence="1 2">JCM 19240</strain>
    </source>
</reference>
<sequence length="101" mass="11780">MIEAWYVSGYRPLIGEDRVFEQYCCAQSLASIEGDWESRSKQQKTTRIQRLEQTLVEICRHRVYFAALTRFLSGLQDSSVKERLENVLSLAKASWTKPKLH</sequence>
<organism evidence="1 2">
    <name type="scientific">Vibrio maritimus</name>
    <dbReference type="NCBI Taxonomy" id="990268"/>
    <lineage>
        <taxon>Bacteria</taxon>
        <taxon>Pseudomonadati</taxon>
        <taxon>Pseudomonadota</taxon>
        <taxon>Gammaproteobacteria</taxon>
        <taxon>Vibrionales</taxon>
        <taxon>Vibrionaceae</taxon>
        <taxon>Vibrio</taxon>
    </lineage>
</organism>
<gene>
    <name evidence="1" type="ORF">JCM19240_905</name>
</gene>
<evidence type="ECO:0000313" key="2">
    <source>
        <dbReference type="Proteomes" id="UP000029224"/>
    </source>
</evidence>
<dbReference type="AlphaFoldDB" id="A0A090TSI3"/>